<name>A0A1F6F3H3_9BACT</name>
<dbReference type="Proteomes" id="UP000177372">
    <property type="component" value="Unassembled WGS sequence"/>
</dbReference>
<reference evidence="2 3" key="1">
    <citation type="journal article" date="2016" name="Nat. Commun.">
        <title>Thousands of microbial genomes shed light on interconnected biogeochemical processes in an aquifer system.</title>
        <authorList>
            <person name="Anantharaman K."/>
            <person name="Brown C.T."/>
            <person name="Hug L.A."/>
            <person name="Sharon I."/>
            <person name="Castelle C.J."/>
            <person name="Probst A.J."/>
            <person name="Thomas B.C."/>
            <person name="Singh A."/>
            <person name="Wilkins M.J."/>
            <person name="Karaoz U."/>
            <person name="Brodie E.L."/>
            <person name="Williams K.H."/>
            <person name="Hubbard S.S."/>
            <person name="Banfield J.F."/>
        </authorList>
    </citation>
    <scope>NUCLEOTIDE SEQUENCE [LARGE SCALE GENOMIC DNA]</scope>
</reference>
<evidence type="ECO:0000313" key="3">
    <source>
        <dbReference type="Proteomes" id="UP000177372"/>
    </source>
</evidence>
<feature type="region of interest" description="Disordered" evidence="1">
    <location>
        <begin position="116"/>
        <end position="151"/>
    </location>
</feature>
<organism evidence="2 3">
    <name type="scientific">Candidatus Kaiserbacteria bacterium RIFCSPLOWO2_01_FULL_54_13</name>
    <dbReference type="NCBI Taxonomy" id="1798512"/>
    <lineage>
        <taxon>Bacteria</taxon>
        <taxon>Candidatus Kaiseribacteriota</taxon>
    </lineage>
</organism>
<gene>
    <name evidence="2" type="ORF">A3A39_02585</name>
</gene>
<sequence length="151" mass="17282">MPREKGMRPVALDRPPLVSGSLKLLLDRPRKQFPFMAKQKPVWQNEQTIRESLDHAYRHSDSALSDAFHDGIGREDTIPIRLKRESIWARGNIRFDGYEPNSSFFCRHVAPRSLQPAKQQSTAHKRVKRRCGLTVDIKKGGRAAPDSRKIA</sequence>
<accession>A0A1F6F3H3</accession>
<dbReference type="AlphaFoldDB" id="A0A1F6F3H3"/>
<evidence type="ECO:0000313" key="2">
    <source>
        <dbReference type="EMBL" id="OGG80419.1"/>
    </source>
</evidence>
<comment type="caution">
    <text evidence="2">The sequence shown here is derived from an EMBL/GenBank/DDBJ whole genome shotgun (WGS) entry which is preliminary data.</text>
</comment>
<evidence type="ECO:0000256" key="1">
    <source>
        <dbReference type="SAM" id="MobiDB-lite"/>
    </source>
</evidence>
<proteinExistence type="predicted"/>
<dbReference type="EMBL" id="MFLZ01000008">
    <property type="protein sequence ID" value="OGG80419.1"/>
    <property type="molecule type" value="Genomic_DNA"/>
</dbReference>
<protein>
    <submittedName>
        <fullName evidence="2">Uncharacterized protein</fullName>
    </submittedName>
</protein>